<gene>
    <name evidence="3" type="ORF">LF1_22580</name>
</gene>
<evidence type="ECO:0008006" key="5">
    <source>
        <dbReference type="Google" id="ProtNLM"/>
    </source>
</evidence>
<evidence type="ECO:0000256" key="1">
    <source>
        <dbReference type="SAM" id="MobiDB-lite"/>
    </source>
</evidence>
<evidence type="ECO:0000313" key="3">
    <source>
        <dbReference type="EMBL" id="KAA1259721.1"/>
    </source>
</evidence>
<evidence type="ECO:0000256" key="2">
    <source>
        <dbReference type="SAM" id="SignalP"/>
    </source>
</evidence>
<sequence length="226" mass="24457" precursor="true">MKPLLTTAALSMFALTMFAMPTPTAQAGCLKGDKCCKKACCPKCSHECQTCKLEAELVDVEKKCFEVETKTICIPRVVFPWQKKQSSCHSCKGRGCTNCVHNGAKIRTVKVLKSKKYKCPECEYTWTPEEGSACCSSNGGCGDRCGNNCGCGKTDCDSGCCDSGCDSGMLFMAPQPMVSEPMVSQPMVSEQPLYESSDQHYGDQYSPMPAEDYGSALSPVEVQPAH</sequence>
<dbReference type="EMBL" id="VRLW01000001">
    <property type="protein sequence ID" value="KAA1259721.1"/>
    <property type="molecule type" value="Genomic_DNA"/>
</dbReference>
<dbReference type="OrthoDB" id="289236at2"/>
<keyword evidence="4" id="KW-1185">Reference proteome</keyword>
<dbReference type="RefSeq" id="WP_068258708.1">
    <property type="nucleotide sequence ID" value="NZ_LWSK01000006.1"/>
</dbReference>
<feature type="region of interest" description="Disordered" evidence="1">
    <location>
        <begin position="183"/>
        <end position="226"/>
    </location>
</feature>
<feature type="chain" id="PRO_5022730345" description="Stigma-specific protein, Stig1" evidence="2">
    <location>
        <begin position="20"/>
        <end position="226"/>
    </location>
</feature>
<organism evidence="3 4">
    <name type="scientific">Rubripirellula obstinata</name>
    <dbReference type="NCBI Taxonomy" id="406547"/>
    <lineage>
        <taxon>Bacteria</taxon>
        <taxon>Pseudomonadati</taxon>
        <taxon>Planctomycetota</taxon>
        <taxon>Planctomycetia</taxon>
        <taxon>Pirellulales</taxon>
        <taxon>Pirellulaceae</taxon>
        <taxon>Rubripirellula</taxon>
    </lineage>
</organism>
<evidence type="ECO:0000313" key="4">
    <source>
        <dbReference type="Proteomes" id="UP000322699"/>
    </source>
</evidence>
<dbReference type="AlphaFoldDB" id="A0A5B1CHN2"/>
<feature type="signal peptide" evidence="2">
    <location>
        <begin position="1"/>
        <end position="19"/>
    </location>
</feature>
<protein>
    <recommendedName>
        <fullName evidence="5">Stigma-specific protein, Stig1</fullName>
    </recommendedName>
</protein>
<accession>A0A5B1CHN2</accession>
<keyword evidence="2" id="KW-0732">Signal</keyword>
<proteinExistence type="predicted"/>
<dbReference type="Proteomes" id="UP000322699">
    <property type="component" value="Unassembled WGS sequence"/>
</dbReference>
<comment type="caution">
    <text evidence="3">The sequence shown here is derived from an EMBL/GenBank/DDBJ whole genome shotgun (WGS) entry which is preliminary data.</text>
</comment>
<name>A0A5B1CHN2_9BACT</name>
<reference evidence="3 4" key="1">
    <citation type="submission" date="2019-08" db="EMBL/GenBank/DDBJ databases">
        <title>Deep-cultivation of Planctomycetes and their phenomic and genomic characterization uncovers novel biology.</title>
        <authorList>
            <person name="Wiegand S."/>
            <person name="Jogler M."/>
            <person name="Boedeker C."/>
            <person name="Pinto D."/>
            <person name="Vollmers J."/>
            <person name="Rivas-Marin E."/>
            <person name="Kohn T."/>
            <person name="Peeters S.H."/>
            <person name="Heuer A."/>
            <person name="Rast P."/>
            <person name="Oberbeckmann S."/>
            <person name="Bunk B."/>
            <person name="Jeske O."/>
            <person name="Meyerdierks A."/>
            <person name="Storesund J.E."/>
            <person name="Kallscheuer N."/>
            <person name="Luecker S."/>
            <person name="Lage O.M."/>
            <person name="Pohl T."/>
            <person name="Merkel B.J."/>
            <person name="Hornburger P."/>
            <person name="Mueller R.-W."/>
            <person name="Bruemmer F."/>
            <person name="Labrenz M."/>
            <person name="Spormann A.M."/>
            <person name="Op Den Camp H."/>
            <person name="Overmann J."/>
            <person name="Amann R."/>
            <person name="Jetten M.S.M."/>
            <person name="Mascher T."/>
            <person name="Medema M.H."/>
            <person name="Devos D.P."/>
            <person name="Kaster A.-K."/>
            <person name="Ovreas L."/>
            <person name="Rohde M."/>
            <person name="Galperin M.Y."/>
            <person name="Jogler C."/>
        </authorList>
    </citation>
    <scope>NUCLEOTIDE SEQUENCE [LARGE SCALE GENOMIC DNA]</scope>
    <source>
        <strain evidence="3 4">LF1</strain>
    </source>
</reference>